<evidence type="ECO:0000259" key="1">
    <source>
        <dbReference type="Pfam" id="PF14024"/>
    </source>
</evidence>
<dbReference type="Proteomes" id="UP000321606">
    <property type="component" value="Chromosome"/>
</dbReference>
<evidence type="ECO:0000313" key="3">
    <source>
        <dbReference type="Proteomes" id="UP000321606"/>
    </source>
</evidence>
<dbReference type="InterPro" id="IPR025334">
    <property type="entry name" value="DUF4240"/>
</dbReference>
<dbReference type="RefSeq" id="WP_006807040.1">
    <property type="nucleotide sequence ID" value="NZ_AP019822.1"/>
</dbReference>
<dbReference type="KEGG" id="lgo:JCM16774_1752"/>
<reference evidence="2 3" key="1">
    <citation type="submission" date="2019-07" db="EMBL/GenBank/DDBJ databases">
        <title>Complete Genome Sequence of Leptotrichia goodfellowii Strain JCM 16774.</title>
        <authorList>
            <person name="Watanabe S."/>
            <person name="Cui L."/>
        </authorList>
    </citation>
    <scope>NUCLEOTIDE SEQUENCE [LARGE SCALE GENOMIC DNA]</scope>
    <source>
        <strain evidence="2 3">JCM16774</strain>
    </source>
</reference>
<feature type="domain" description="DUF4240" evidence="1">
    <location>
        <begin position="5"/>
        <end position="133"/>
    </location>
</feature>
<organism evidence="2 3">
    <name type="scientific">Pseudoleptotrichia goodfellowii</name>
    <dbReference type="NCBI Taxonomy" id="157692"/>
    <lineage>
        <taxon>Bacteria</taxon>
        <taxon>Fusobacteriati</taxon>
        <taxon>Fusobacteriota</taxon>
        <taxon>Fusobacteriia</taxon>
        <taxon>Fusobacteriales</taxon>
        <taxon>Leptotrichiaceae</taxon>
        <taxon>Pseudoleptotrichia</taxon>
    </lineage>
</organism>
<dbReference type="OrthoDB" id="6200718at2"/>
<gene>
    <name evidence="2" type="ORF">JCM16774_1752</name>
</gene>
<protein>
    <recommendedName>
        <fullName evidence="1">DUF4240 domain-containing protein</fullName>
    </recommendedName>
</protein>
<name>A0A510JCI4_9FUSO</name>
<evidence type="ECO:0000313" key="2">
    <source>
        <dbReference type="EMBL" id="BBM36806.1"/>
    </source>
</evidence>
<proteinExistence type="predicted"/>
<dbReference type="STRING" id="714315.GCA_000516535_01760"/>
<dbReference type="Pfam" id="PF14024">
    <property type="entry name" value="DUF4240"/>
    <property type="match status" value="1"/>
</dbReference>
<accession>A0A510JCI4</accession>
<sequence>MELKMTRENFWEYVNGARKKYKDDFEVMSYLTDALTDKANEEIFSFGIIVDEIMLESYNEKLWCASYLVNGDTGEDSFDFFRLWLISQGEKIYNDVIKNPDNLINYIENSNEDEFIQDFYENEDFFFVAVDAFGKKNRIEAFEEIFEKYLDEFDSYKEKIGYIDTDYPKLRFTWCEKVPKSMKKICPKLFERLYIEEN</sequence>
<dbReference type="AlphaFoldDB" id="A0A510JCI4"/>
<dbReference type="EMBL" id="AP019822">
    <property type="protein sequence ID" value="BBM36806.1"/>
    <property type="molecule type" value="Genomic_DNA"/>
</dbReference>